<comment type="catalytic activity">
    <reaction evidence="5 6">
        <text>holo-[ACP] + malonyl-CoA = malonyl-[ACP] + CoA</text>
        <dbReference type="Rhea" id="RHEA:41792"/>
        <dbReference type="Rhea" id="RHEA-COMP:9623"/>
        <dbReference type="Rhea" id="RHEA-COMP:9685"/>
        <dbReference type="ChEBI" id="CHEBI:57287"/>
        <dbReference type="ChEBI" id="CHEBI:57384"/>
        <dbReference type="ChEBI" id="CHEBI:64479"/>
        <dbReference type="ChEBI" id="CHEBI:78449"/>
        <dbReference type="EC" id="2.3.1.39"/>
    </reaction>
</comment>
<dbReference type="EC" id="2.3.1.39" evidence="1 6"/>
<dbReference type="Pfam" id="PF00698">
    <property type="entry name" value="Acyl_transf_1"/>
    <property type="match status" value="1"/>
</dbReference>
<evidence type="ECO:0000256" key="7">
    <source>
        <dbReference type="PIRSR" id="PIRSR000446-1"/>
    </source>
</evidence>
<keyword evidence="4 6" id="KW-0012">Acyltransferase</keyword>
<gene>
    <name evidence="9" type="ORF">A2527_13795</name>
</gene>
<comment type="similarity">
    <text evidence="6">Belongs to the fabD family.</text>
</comment>
<feature type="active site" evidence="7">
    <location>
        <position position="194"/>
    </location>
</feature>
<feature type="domain" description="Malonyl-CoA:ACP transacylase (MAT)" evidence="8">
    <location>
        <begin position="7"/>
        <end position="281"/>
    </location>
</feature>
<evidence type="ECO:0000256" key="4">
    <source>
        <dbReference type="ARBA" id="ARBA00023315"/>
    </source>
</evidence>
<sequence length="311" mass="33533">MNGLAFLFPGQGSQKPGMGQAFLGHPIAKDLFEEANERLGFDLKKLCLEGPAELLTLTQNAQPAILTCSTIAHRIFEAQRHIVPRFAAGHSLGEYSALVAAGVLSFGEAVEVVYYRGKFMQEAVPVGVGGMAAIIGMDAPSLETLCKEQAQGAQVAPANYNCPGQIVISGELAAVNRVLSKAKGKLLEVSAPFHSTLMQPAAIKLKEKLSNCKFKDAAFEIVSNAENKRLIQAGDFLESLTKQVTAPVRWDSGVEVMIQNGVQGFIEFGEGKILAGMQKRIDKTKSVFQVACPEDLDQIGSWLEQLDKEQI</sequence>
<dbReference type="STRING" id="1817772.A2527_13795"/>
<evidence type="ECO:0000256" key="2">
    <source>
        <dbReference type="ARBA" id="ARBA00018953"/>
    </source>
</evidence>
<dbReference type="SUPFAM" id="SSF52151">
    <property type="entry name" value="FabD/lysophospholipase-like"/>
    <property type="match status" value="1"/>
</dbReference>
<name>A0A1F6G5B6_9PROT</name>
<dbReference type="InterPro" id="IPR004410">
    <property type="entry name" value="Malonyl_CoA-ACP_transAc_FabD"/>
</dbReference>
<evidence type="ECO:0000313" key="9">
    <source>
        <dbReference type="EMBL" id="OGG93310.1"/>
    </source>
</evidence>
<dbReference type="InterPro" id="IPR050858">
    <property type="entry name" value="Mal-CoA-ACP_Trans/PKS_FabD"/>
</dbReference>
<dbReference type="SMART" id="SM00827">
    <property type="entry name" value="PKS_AT"/>
    <property type="match status" value="1"/>
</dbReference>
<dbReference type="PANTHER" id="PTHR42681">
    <property type="entry name" value="MALONYL-COA-ACYL CARRIER PROTEIN TRANSACYLASE, MITOCHONDRIAL"/>
    <property type="match status" value="1"/>
</dbReference>
<organism evidence="9 10">
    <name type="scientific">Candidatus Lambdaproteobacteria bacterium RIFOXYD2_FULL_50_16</name>
    <dbReference type="NCBI Taxonomy" id="1817772"/>
    <lineage>
        <taxon>Bacteria</taxon>
        <taxon>Pseudomonadati</taxon>
        <taxon>Pseudomonadota</taxon>
        <taxon>Candidatus Lambdaproteobacteria</taxon>
    </lineage>
</organism>
<dbReference type="GO" id="GO:0006633">
    <property type="term" value="P:fatty acid biosynthetic process"/>
    <property type="evidence" value="ECO:0007669"/>
    <property type="project" value="TreeGrafter"/>
</dbReference>
<dbReference type="EMBL" id="MFNE01000052">
    <property type="protein sequence ID" value="OGG93310.1"/>
    <property type="molecule type" value="Genomic_DNA"/>
</dbReference>
<dbReference type="AlphaFoldDB" id="A0A1F6G5B6"/>
<evidence type="ECO:0000256" key="6">
    <source>
        <dbReference type="PIRNR" id="PIRNR000446"/>
    </source>
</evidence>
<dbReference type="Gene3D" id="3.30.70.250">
    <property type="entry name" value="Malonyl-CoA ACP transacylase, ACP-binding"/>
    <property type="match status" value="1"/>
</dbReference>
<dbReference type="PIRSF" id="PIRSF000446">
    <property type="entry name" value="Mct"/>
    <property type="match status" value="1"/>
</dbReference>
<proteinExistence type="inferred from homology"/>
<dbReference type="FunFam" id="3.30.70.250:FF:000001">
    <property type="entry name" value="Malonyl CoA-acyl carrier protein transacylase"/>
    <property type="match status" value="1"/>
</dbReference>
<evidence type="ECO:0000256" key="1">
    <source>
        <dbReference type="ARBA" id="ARBA00013258"/>
    </source>
</evidence>
<dbReference type="Gene3D" id="3.40.366.10">
    <property type="entry name" value="Malonyl-Coenzyme A Acyl Carrier Protein, domain 2"/>
    <property type="match status" value="1"/>
</dbReference>
<accession>A0A1F6G5B6</accession>
<protein>
    <recommendedName>
        <fullName evidence="2 6">Malonyl CoA-acyl carrier protein transacylase</fullName>
        <ecNumber evidence="1 6">2.3.1.39</ecNumber>
    </recommendedName>
</protein>
<dbReference type="InterPro" id="IPR016036">
    <property type="entry name" value="Malonyl_transacylase_ACP-bd"/>
</dbReference>
<dbReference type="InterPro" id="IPR024925">
    <property type="entry name" value="Malonyl_CoA-ACP_transAc"/>
</dbReference>
<dbReference type="Proteomes" id="UP000178449">
    <property type="component" value="Unassembled WGS sequence"/>
</dbReference>
<feature type="active site" evidence="7">
    <location>
        <position position="91"/>
    </location>
</feature>
<evidence type="ECO:0000256" key="3">
    <source>
        <dbReference type="ARBA" id="ARBA00022679"/>
    </source>
</evidence>
<dbReference type="GO" id="GO:0005829">
    <property type="term" value="C:cytosol"/>
    <property type="evidence" value="ECO:0007669"/>
    <property type="project" value="TreeGrafter"/>
</dbReference>
<dbReference type="GO" id="GO:0004314">
    <property type="term" value="F:[acyl-carrier-protein] S-malonyltransferase activity"/>
    <property type="evidence" value="ECO:0007669"/>
    <property type="project" value="UniProtKB-EC"/>
</dbReference>
<comment type="caution">
    <text evidence="9">The sequence shown here is derived from an EMBL/GenBank/DDBJ whole genome shotgun (WGS) entry which is preliminary data.</text>
</comment>
<evidence type="ECO:0000313" key="10">
    <source>
        <dbReference type="Proteomes" id="UP000178449"/>
    </source>
</evidence>
<dbReference type="SUPFAM" id="SSF55048">
    <property type="entry name" value="Probable ACP-binding domain of malonyl-CoA ACP transacylase"/>
    <property type="match status" value="1"/>
</dbReference>
<dbReference type="InterPro" id="IPR016035">
    <property type="entry name" value="Acyl_Trfase/lysoPLipase"/>
</dbReference>
<reference evidence="9 10" key="1">
    <citation type="journal article" date="2016" name="Nat. Commun.">
        <title>Thousands of microbial genomes shed light on interconnected biogeochemical processes in an aquifer system.</title>
        <authorList>
            <person name="Anantharaman K."/>
            <person name="Brown C.T."/>
            <person name="Hug L.A."/>
            <person name="Sharon I."/>
            <person name="Castelle C.J."/>
            <person name="Probst A.J."/>
            <person name="Thomas B.C."/>
            <person name="Singh A."/>
            <person name="Wilkins M.J."/>
            <person name="Karaoz U."/>
            <person name="Brodie E.L."/>
            <person name="Williams K.H."/>
            <person name="Hubbard S.S."/>
            <person name="Banfield J.F."/>
        </authorList>
    </citation>
    <scope>NUCLEOTIDE SEQUENCE [LARGE SCALE GENOMIC DNA]</scope>
</reference>
<dbReference type="NCBIfam" id="TIGR00128">
    <property type="entry name" value="fabD"/>
    <property type="match status" value="1"/>
</dbReference>
<dbReference type="PANTHER" id="PTHR42681:SF1">
    <property type="entry name" value="MALONYL-COA-ACYL CARRIER PROTEIN TRANSACYLASE, MITOCHONDRIAL"/>
    <property type="match status" value="1"/>
</dbReference>
<evidence type="ECO:0000256" key="5">
    <source>
        <dbReference type="ARBA" id="ARBA00048462"/>
    </source>
</evidence>
<keyword evidence="3 6" id="KW-0808">Transferase</keyword>
<dbReference type="InterPro" id="IPR014043">
    <property type="entry name" value="Acyl_transferase_dom"/>
</dbReference>
<evidence type="ECO:0000259" key="8">
    <source>
        <dbReference type="SMART" id="SM00827"/>
    </source>
</evidence>
<dbReference type="InterPro" id="IPR001227">
    <property type="entry name" value="Ac_transferase_dom_sf"/>
</dbReference>